<evidence type="ECO:0000313" key="2">
    <source>
        <dbReference type="EMBL" id="CAJ1967988.1"/>
    </source>
</evidence>
<sequence>MSKTNVAVECQADDGHPGSMITKKNCDDERQKKVRFFFNSDNMDEDGSRNSNVSKFSLKAMRDEVSSKLKFSSNERDAPPTILEETGFELLPNCDDNGNSSITIARAENDFLNRIPPLRTRKAKMRRMFKRNSKMEVISTICERDDGSTISDNASYSTLEVNEVCRKIPSTARRIKDEAHYQPNPIDSKDIDDNQWKELFVATEKMVNYFLGQQMEEEAKELVRPIGMEPIVHEVPKEPQQQDDRWRDVARRRSYKTIRTLKIKAKELPMKVKWTPMPKPILKTKSLQKLIPRRESFILYQSRPTSEIEFESPVRTTANVFQPSVDKYDTPEESNSLDEEVAMAIETFRVHAKRLGVNEMELMNAVQHDERSQRPGFIAADHDTPDDGTIITYGTTRQHNADGEIDEDENTVYTRSTLETYAPTVADTEYSPYTLRESDENLFMVSLLDVFDYFFVPYP</sequence>
<protein>
    <submittedName>
        <fullName evidence="2">Uncharacterized protein</fullName>
    </submittedName>
</protein>
<evidence type="ECO:0000256" key="1">
    <source>
        <dbReference type="SAM" id="MobiDB-lite"/>
    </source>
</evidence>
<accession>A0AAD2GBU8</accession>
<keyword evidence="3" id="KW-1185">Reference proteome</keyword>
<gene>
    <name evidence="2" type="ORF">CYCCA115_LOCUS23031</name>
</gene>
<reference evidence="2" key="1">
    <citation type="submission" date="2023-08" db="EMBL/GenBank/DDBJ databases">
        <authorList>
            <person name="Audoor S."/>
            <person name="Bilcke G."/>
        </authorList>
    </citation>
    <scope>NUCLEOTIDE SEQUENCE</scope>
</reference>
<dbReference type="AlphaFoldDB" id="A0AAD2GBU8"/>
<proteinExistence type="predicted"/>
<feature type="region of interest" description="Disordered" evidence="1">
    <location>
        <begin position="1"/>
        <end position="24"/>
    </location>
</feature>
<organism evidence="2 3">
    <name type="scientific">Cylindrotheca closterium</name>
    <dbReference type="NCBI Taxonomy" id="2856"/>
    <lineage>
        <taxon>Eukaryota</taxon>
        <taxon>Sar</taxon>
        <taxon>Stramenopiles</taxon>
        <taxon>Ochrophyta</taxon>
        <taxon>Bacillariophyta</taxon>
        <taxon>Bacillariophyceae</taxon>
        <taxon>Bacillariophycidae</taxon>
        <taxon>Bacillariales</taxon>
        <taxon>Bacillariaceae</taxon>
        <taxon>Cylindrotheca</taxon>
    </lineage>
</organism>
<comment type="caution">
    <text evidence="2">The sequence shown here is derived from an EMBL/GenBank/DDBJ whole genome shotgun (WGS) entry which is preliminary data.</text>
</comment>
<evidence type="ECO:0000313" key="3">
    <source>
        <dbReference type="Proteomes" id="UP001295423"/>
    </source>
</evidence>
<dbReference type="EMBL" id="CAKOGP040002358">
    <property type="protein sequence ID" value="CAJ1967988.1"/>
    <property type="molecule type" value="Genomic_DNA"/>
</dbReference>
<dbReference type="Proteomes" id="UP001295423">
    <property type="component" value="Unassembled WGS sequence"/>
</dbReference>
<name>A0AAD2GBU8_9STRA</name>